<dbReference type="InterPro" id="IPR045380">
    <property type="entry name" value="LD_TPept_scaffold_dom"/>
</dbReference>
<evidence type="ECO:0000313" key="3">
    <source>
        <dbReference type="EMBL" id="EHQ29514.1"/>
    </source>
</evidence>
<name>H1YAQ5_9SPHI</name>
<accession>H1YAQ5</accession>
<proteinExistence type="predicted"/>
<dbReference type="STRING" id="714943.Mucpa_5442"/>
<dbReference type="HOGENOM" id="CLU_020360_3_1_10"/>
<dbReference type="EMBL" id="CM001403">
    <property type="protein sequence ID" value="EHQ29514.1"/>
    <property type="molecule type" value="Genomic_DNA"/>
</dbReference>
<dbReference type="Proteomes" id="UP000002774">
    <property type="component" value="Chromosome"/>
</dbReference>
<feature type="domain" description="L,D-transpeptidase scaffold" evidence="2">
    <location>
        <begin position="52"/>
        <end position="194"/>
    </location>
</feature>
<feature type="chain" id="PRO_5003557182" description="L,D-transpeptidase scaffold domain-containing protein" evidence="1">
    <location>
        <begin position="28"/>
        <end position="468"/>
    </location>
</feature>
<keyword evidence="1" id="KW-0732">Signal</keyword>
<gene>
    <name evidence="3" type="ORF">Mucpa_5442</name>
</gene>
<dbReference type="AlphaFoldDB" id="H1YAQ5"/>
<evidence type="ECO:0000259" key="2">
    <source>
        <dbReference type="Pfam" id="PF20142"/>
    </source>
</evidence>
<dbReference type="OrthoDB" id="9778545at2"/>
<feature type="signal peptide" evidence="1">
    <location>
        <begin position="1"/>
        <end position="27"/>
    </location>
</feature>
<keyword evidence="4" id="KW-1185">Reference proteome</keyword>
<reference evidence="3" key="1">
    <citation type="submission" date="2011-09" db="EMBL/GenBank/DDBJ databases">
        <title>The permanent draft genome of Mucilaginibacter paludis DSM 18603.</title>
        <authorList>
            <consortium name="US DOE Joint Genome Institute (JGI-PGF)"/>
            <person name="Lucas S."/>
            <person name="Han J."/>
            <person name="Lapidus A."/>
            <person name="Bruce D."/>
            <person name="Goodwin L."/>
            <person name="Pitluck S."/>
            <person name="Peters L."/>
            <person name="Kyrpides N."/>
            <person name="Mavromatis K."/>
            <person name="Ivanova N."/>
            <person name="Mikhailova N."/>
            <person name="Held B."/>
            <person name="Detter J.C."/>
            <person name="Tapia R."/>
            <person name="Han C."/>
            <person name="Land M."/>
            <person name="Hauser L."/>
            <person name="Markowitz V."/>
            <person name="Cheng J.-F."/>
            <person name="Hugenholtz P."/>
            <person name="Woyke T."/>
            <person name="Wu D."/>
            <person name="Tindall B."/>
            <person name="Brambilla E."/>
            <person name="Klenk H.-P."/>
            <person name="Eisen J.A."/>
        </authorList>
    </citation>
    <scope>NUCLEOTIDE SEQUENCE [LARGE SCALE GENOMIC DNA]</scope>
    <source>
        <strain evidence="3">DSM 18603</strain>
    </source>
</reference>
<sequence>MKKLTHPGITIRITLAILLFNSNCVFALHDQAAAIRYQLSRQTSKLYYPLSVKRFYAAANFRLAWLAPDTVKTHAYDAMLMLDCVRQYGLNHADYHPDQLLYDKLNFITTNYNRASEDEKATFDIFLTDAMIRLVNNLHYGRLNPKYKSRLLDSRVNDGLCADDILLRAVHGDNFTVSMEAVQPRSDQYHDLQLQMHLMAGVYVGDCYGIPEASLRRVAVNMERLRWMPVNGRTYIQINIPSLTLKLHRGDTDISYRVAVGKRETPALMASGALTSIVVGPPVPDNRRWLPPSISNISSVEEHGFQVYDRNGKWIDPTVANIKMARQNPAKYKLISAPAVGPGKGSGILFKMNGIAGVHLLGCTGGLLYKPRQPATSNGTIQLVQAENLADALLKGDNSLHSAEQLHRVIARKERSNYRFKKPMPVYITYLTCAVKDGLLETYEDVYHKDDHLASVMFKGATVLPPYQ</sequence>
<evidence type="ECO:0000313" key="4">
    <source>
        <dbReference type="Proteomes" id="UP000002774"/>
    </source>
</evidence>
<dbReference type="RefSeq" id="WP_008510764.1">
    <property type="nucleotide sequence ID" value="NZ_CM001403.1"/>
</dbReference>
<evidence type="ECO:0000256" key="1">
    <source>
        <dbReference type="SAM" id="SignalP"/>
    </source>
</evidence>
<dbReference type="InterPro" id="IPR052905">
    <property type="entry name" value="LD-transpeptidase_YkuD-like"/>
</dbReference>
<dbReference type="Pfam" id="PF20142">
    <property type="entry name" value="Scaffold"/>
    <property type="match status" value="1"/>
</dbReference>
<dbReference type="PANTHER" id="PTHR41533">
    <property type="entry name" value="L,D-TRANSPEPTIDASE HI_1667-RELATED"/>
    <property type="match status" value="1"/>
</dbReference>
<protein>
    <recommendedName>
        <fullName evidence="2">L,D-transpeptidase scaffold domain-containing protein</fullName>
    </recommendedName>
</protein>
<organism evidence="3 4">
    <name type="scientific">Mucilaginibacter paludis DSM 18603</name>
    <dbReference type="NCBI Taxonomy" id="714943"/>
    <lineage>
        <taxon>Bacteria</taxon>
        <taxon>Pseudomonadati</taxon>
        <taxon>Bacteroidota</taxon>
        <taxon>Sphingobacteriia</taxon>
        <taxon>Sphingobacteriales</taxon>
        <taxon>Sphingobacteriaceae</taxon>
        <taxon>Mucilaginibacter</taxon>
    </lineage>
</organism>
<dbReference type="PANTHER" id="PTHR41533:SF2">
    <property type="entry name" value="BLR7131 PROTEIN"/>
    <property type="match status" value="1"/>
</dbReference>
<dbReference type="eggNOG" id="COG2989">
    <property type="taxonomic scope" value="Bacteria"/>
</dbReference>